<evidence type="ECO:0000256" key="1">
    <source>
        <dbReference type="ARBA" id="ARBA00023015"/>
    </source>
</evidence>
<evidence type="ECO:0000256" key="3">
    <source>
        <dbReference type="ARBA" id="ARBA00023163"/>
    </source>
</evidence>
<dbReference type="SMART" id="SM00342">
    <property type="entry name" value="HTH_ARAC"/>
    <property type="match status" value="1"/>
</dbReference>
<evidence type="ECO:0000256" key="2">
    <source>
        <dbReference type="ARBA" id="ARBA00023125"/>
    </source>
</evidence>
<name>A0ABT5N3M2_9BURK</name>
<dbReference type="PROSITE" id="PS01124">
    <property type="entry name" value="HTH_ARAC_FAMILY_2"/>
    <property type="match status" value="1"/>
</dbReference>
<evidence type="ECO:0000259" key="4">
    <source>
        <dbReference type="PROSITE" id="PS01124"/>
    </source>
</evidence>
<dbReference type="InterPro" id="IPR009057">
    <property type="entry name" value="Homeodomain-like_sf"/>
</dbReference>
<keyword evidence="2" id="KW-0238">DNA-binding</keyword>
<sequence length="271" mass="29491">MSYQAIPRVLEQQAGAAPPPSFADAVAAVLQCDLPAQRVAQAVTRLGRVPGQAAVTQDLRGLLALDVGPTAQVFRRLASRQALVDMWNAYNTHGNVQAPSMLQGQGDGLHCVFRFEQQQADRTLELMTHVWIEILQGLIQRRAERAPLSRPDGSAASLSELARLMNAGSLVEDACTFFEVRPEAQVPDLARHLALHPRTLARRLDEVGLTPLALKRACALVGATRDLLETDLSLTTIAARHGYSDGAHLTRQVRQATGGFSPSELRRLVRC</sequence>
<dbReference type="Gene3D" id="1.10.10.60">
    <property type="entry name" value="Homeodomain-like"/>
    <property type="match status" value="1"/>
</dbReference>
<dbReference type="PANTHER" id="PTHR47894">
    <property type="entry name" value="HTH-TYPE TRANSCRIPTIONAL REGULATOR GADX"/>
    <property type="match status" value="1"/>
</dbReference>
<gene>
    <name evidence="5" type="ORF">PSQ40_19980</name>
</gene>
<dbReference type="Proteomes" id="UP001528673">
    <property type="component" value="Unassembled WGS sequence"/>
</dbReference>
<dbReference type="InterPro" id="IPR018060">
    <property type="entry name" value="HTH_AraC"/>
</dbReference>
<accession>A0ABT5N3M2</accession>
<evidence type="ECO:0000313" key="6">
    <source>
        <dbReference type="Proteomes" id="UP001528673"/>
    </source>
</evidence>
<evidence type="ECO:0000313" key="5">
    <source>
        <dbReference type="EMBL" id="MDD0840865.1"/>
    </source>
</evidence>
<proteinExistence type="predicted"/>
<dbReference type="SUPFAM" id="SSF46689">
    <property type="entry name" value="Homeodomain-like"/>
    <property type="match status" value="1"/>
</dbReference>
<dbReference type="PANTHER" id="PTHR47894:SF4">
    <property type="entry name" value="HTH-TYPE TRANSCRIPTIONAL REGULATOR GADX"/>
    <property type="match status" value="1"/>
</dbReference>
<dbReference type="Pfam" id="PF12833">
    <property type="entry name" value="HTH_18"/>
    <property type="match status" value="1"/>
</dbReference>
<keyword evidence="1" id="KW-0805">Transcription regulation</keyword>
<reference evidence="5 6" key="1">
    <citation type="submission" date="2023-02" db="EMBL/GenBank/DDBJ databases">
        <title>Bacterial whole genomic sequence of Curvibacter sp. HBC61.</title>
        <authorList>
            <person name="Le V."/>
            <person name="Ko S.-R."/>
            <person name="Ahn C.-Y."/>
            <person name="Oh H.-M."/>
        </authorList>
    </citation>
    <scope>NUCLEOTIDE SEQUENCE [LARGE SCALE GENOMIC DNA]</scope>
    <source>
        <strain evidence="5 6">HBC61</strain>
    </source>
</reference>
<dbReference type="EMBL" id="JAQSIP010000013">
    <property type="protein sequence ID" value="MDD0840865.1"/>
    <property type="molecule type" value="Genomic_DNA"/>
</dbReference>
<dbReference type="RefSeq" id="WP_273953649.1">
    <property type="nucleotide sequence ID" value="NZ_JAQSIP010000013.1"/>
</dbReference>
<protein>
    <submittedName>
        <fullName evidence="5">Helix-turn-helix transcriptional regulator</fullName>
    </submittedName>
</protein>
<keyword evidence="3" id="KW-0804">Transcription</keyword>
<comment type="caution">
    <text evidence="5">The sequence shown here is derived from an EMBL/GenBank/DDBJ whole genome shotgun (WGS) entry which is preliminary data.</text>
</comment>
<organism evidence="5 6">
    <name type="scientific">Curvibacter cyanobacteriorum</name>
    <dbReference type="NCBI Taxonomy" id="3026422"/>
    <lineage>
        <taxon>Bacteria</taxon>
        <taxon>Pseudomonadati</taxon>
        <taxon>Pseudomonadota</taxon>
        <taxon>Betaproteobacteria</taxon>
        <taxon>Burkholderiales</taxon>
        <taxon>Comamonadaceae</taxon>
        <taxon>Curvibacter</taxon>
    </lineage>
</organism>
<feature type="domain" description="HTH araC/xylS-type" evidence="4">
    <location>
        <begin position="181"/>
        <end position="268"/>
    </location>
</feature>
<keyword evidence="6" id="KW-1185">Reference proteome</keyword>